<keyword evidence="3" id="KW-1185">Reference proteome</keyword>
<feature type="compositionally biased region" description="Acidic residues" evidence="1">
    <location>
        <begin position="90"/>
        <end position="112"/>
    </location>
</feature>
<feature type="region of interest" description="Disordered" evidence="1">
    <location>
        <begin position="49"/>
        <end position="129"/>
    </location>
</feature>
<evidence type="ECO:0000313" key="2">
    <source>
        <dbReference type="EMBL" id="KAJ0394759.1"/>
    </source>
</evidence>
<feature type="compositionally biased region" description="Polar residues" evidence="1">
    <location>
        <begin position="252"/>
        <end position="264"/>
    </location>
</feature>
<name>A0AAD5LAV3_PYTIN</name>
<feature type="compositionally biased region" description="Low complexity" evidence="1">
    <location>
        <begin position="411"/>
        <end position="428"/>
    </location>
</feature>
<sequence length="428" mass="46195">MSSSMPSPEFFAADPDVEEHFHACFSDLLVSPRAETPASPAALTIALLDVDPPPLSNSSQWSLVSPSSDHGDEFDDGAMCTDTTVVDAPADADDEEDALQEEEEEEQEEEEQERERECPDSSSEDEEIDVLVASEFLRRKSLSRSADVEYGNSVTEAEDLDDDLEDVDVSLPVSRQTSDDEDDGLQFVDEEVARDADATTTRAIPRLPLAWRRAKPRSSSSTSSSSSSSTSRLRTVLDAVRARTHSAASRLRTYSTHTTTSSNAFDDDGDFSSDDEGYNSRERTSSASTAASRPSATHEPRRPRMSSISMGVKLPNRITMNAMLRFRSSSSGTTTASEDDVIGGPEAAEPTTATMQDIKQKASVCATLAAGYLNAASAEAARRIKARAFRGARQHQDDPDEADLVHAASPHHAAAQDNHAAQQDTATA</sequence>
<feature type="region of interest" description="Disordered" evidence="1">
    <location>
        <begin position="389"/>
        <end position="428"/>
    </location>
</feature>
<feature type="compositionally biased region" description="Acidic residues" evidence="1">
    <location>
        <begin position="156"/>
        <end position="168"/>
    </location>
</feature>
<protein>
    <submittedName>
        <fullName evidence="2">Uncharacterized protein</fullName>
    </submittedName>
</protein>
<evidence type="ECO:0000256" key="1">
    <source>
        <dbReference type="SAM" id="MobiDB-lite"/>
    </source>
</evidence>
<reference evidence="2" key="1">
    <citation type="submission" date="2021-12" db="EMBL/GenBank/DDBJ databases">
        <title>Prjna785345.</title>
        <authorList>
            <person name="Rujirawat T."/>
            <person name="Krajaejun T."/>
        </authorList>
    </citation>
    <scope>NUCLEOTIDE SEQUENCE</scope>
    <source>
        <strain evidence="2">Pi057C3</strain>
    </source>
</reference>
<dbReference type="AlphaFoldDB" id="A0AAD5LAV3"/>
<feature type="compositionally biased region" description="Low complexity" evidence="1">
    <location>
        <begin position="218"/>
        <end position="231"/>
    </location>
</feature>
<proteinExistence type="predicted"/>
<feature type="compositionally biased region" description="Low complexity" evidence="1">
    <location>
        <begin position="285"/>
        <end position="295"/>
    </location>
</feature>
<accession>A0AAD5LAV3</accession>
<evidence type="ECO:0000313" key="3">
    <source>
        <dbReference type="Proteomes" id="UP001209570"/>
    </source>
</evidence>
<dbReference type="Proteomes" id="UP001209570">
    <property type="component" value="Unassembled WGS sequence"/>
</dbReference>
<organism evidence="2 3">
    <name type="scientific">Pythium insidiosum</name>
    <name type="common">Pythiosis disease agent</name>
    <dbReference type="NCBI Taxonomy" id="114742"/>
    <lineage>
        <taxon>Eukaryota</taxon>
        <taxon>Sar</taxon>
        <taxon>Stramenopiles</taxon>
        <taxon>Oomycota</taxon>
        <taxon>Peronosporomycetes</taxon>
        <taxon>Pythiales</taxon>
        <taxon>Pythiaceae</taxon>
        <taxon>Pythium</taxon>
    </lineage>
</organism>
<feature type="compositionally biased region" description="Polar residues" evidence="1">
    <location>
        <begin position="56"/>
        <end position="68"/>
    </location>
</feature>
<feature type="region of interest" description="Disordered" evidence="1">
    <location>
        <begin position="143"/>
        <end position="309"/>
    </location>
</feature>
<feature type="compositionally biased region" description="Acidic residues" evidence="1">
    <location>
        <begin position="265"/>
        <end position="277"/>
    </location>
</feature>
<comment type="caution">
    <text evidence="2">The sequence shown here is derived from an EMBL/GenBank/DDBJ whole genome shotgun (WGS) entry which is preliminary data.</text>
</comment>
<dbReference type="EMBL" id="JAKCXM010000386">
    <property type="protein sequence ID" value="KAJ0394759.1"/>
    <property type="molecule type" value="Genomic_DNA"/>
</dbReference>
<feature type="compositionally biased region" description="Acidic residues" evidence="1">
    <location>
        <begin position="179"/>
        <end position="190"/>
    </location>
</feature>
<gene>
    <name evidence="2" type="ORF">P43SY_000333</name>
</gene>